<accession>A0A7R9E4E1</accession>
<proteinExistence type="predicted"/>
<evidence type="ECO:0000256" key="1">
    <source>
        <dbReference type="SAM" id="MobiDB-lite"/>
    </source>
</evidence>
<name>A0A7R9E4E1_9NEOP</name>
<organism evidence="2">
    <name type="scientific">Timema monikensis</name>
    <dbReference type="NCBI Taxonomy" id="170555"/>
    <lineage>
        <taxon>Eukaryota</taxon>
        <taxon>Metazoa</taxon>
        <taxon>Ecdysozoa</taxon>
        <taxon>Arthropoda</taxon>
        <taxon>Hexapoda</taxon>
        <taxon>Insecta</taxon>
        <taxon>Pterygota</taxon>
        <taxon>Neoptera</taxon>
        <taxon>Polyneoptera</taxon>
        <taxon>Phasmatodea</taxon>
        <taxon>Timematodea</taxon>
        <taxon>Timematoidea</taxon>
        <taxon>Timematidae</taxon>
        <taxon>Timema</taxon>
    </lineage>
</organism>
<protein>
    <submittedName>
        <fullName evidence="2">Uncharacterized protein</fullName>
    </submittedName>
</protein>
<sequence>MNNFIIATVSSAAMQHMLVVFPLEEPGQEREGTKVIWERNGERKEEPGQEREGTKVIWERNGERKEEPGQEREGTKVIWERNGERKEEPGGCWIWRLGEAQTALEGLICLRANWPVSRLTLPFHIGSNTDAKSNVLIGQEAAPKPPTPHVQATGLSGCIRILYLCDVALARGVDSCIGNHVTKCRSVRIVAD</sequence>
<gene>
    <name evidence="2" type="ORF">TMSB3V08_LOCUS4028</name>
</gene>
<reference evidence="2" key="1">
    <citation type="submission" date="2020-11" db="EMBL/GenBank/DDBJ databases">
        <authorList>
            <person name="Tran Van P."/>
        </authorList>
    </citation>
    <scope>NUCLEOTIDE SEQUENCE</scope>
</reference>
<feature type="region of interest" description="Disordered" evidence="1">
    <location>
        <begin position="37"/>
        <end position="73"/>
    </location>
</feature>
<dbReference type="EMBL" id="OB793391">
    <property type="protein sequence ID" value="CAD7427168.1"/>
    <property type="molecule type" value="Genomic_DNA"/>
</dbReference>
<evidence type="ECO:0000313" key="2">
    <source>
        <dbReference type="EMBL" id="CAD7427168.1"/>
    </source>
</evidence>
<dbReference type="AlphaFoldDB" id="A0A7R9E4E1"/>